<dbReference type="AlphaFoldDB" id="A0A2M9ZJA1"/>
<dbReference type="InterPro" id="IPR036291">
    <property type="entry name" value="NAD(P)-bd_dom_sf"/>
</dbReference>
<accession>A0A2M9ZJA1</accession>
<evidence type="ECO:0000313" key="3">
    <source>
        <dbReference type="EMBL" id="PJZ72147.1"/>
    </source>
</evidence>
<evidence type="ECO:0000313" key="2">
    <source>
        <dbReference type="EMBL" id="PJZ68816.1"/>
    </source>
</evidence>
<sequence>MKIFVYGGTGLVSGFVIKQLLEQGHEVYAGTRKPESVKETPNLHWVHVDKDKSGSGLETLDKVDRVFLLSPPGYTDQYSILYPWIERAKSKQIKKVVLMSAIRVDHAPDDAPFRKLEIALENSGLNYTILRPNWFMQNFQTFWISGILKDRKIYFPGGNAKTSFIDVRDIASSVVSALLNDSLNGKGITLTGKESLSHEEVAEKISKATGISVGYVDITPADFKKGLVSAGVPEDYSDFLVYIAGMLKEGYVAPVLNSVKEITGKDPISFEEYAKEYKKVWLN</sequence>
<dbReference type="InterPro" id="IPR008030">
    <property type="entry name" value="NmrA-like"/>
</dbReference>
<proteinExistence type="predicted"/>
<dbReference type="Pfam" id="PF05368">
    <property type="entry name" value="NmrA"/>
    <property type="match status" value="1"/>
</dbReference>
<dbReference type="Proteomes" id="UP000231990">
    <property type="component" value="Unassembled WGS sequence"/>
</dbReference>
<feature type="domain" description="NmrA-like" evidence="1">
    <location>
        <begin position="2"/>
        <end position="254"/>
    </location>
</feature>
<dbReference type="InterPro" id="IPR051604">
    <property type="entry name" value="Ergot_Alk_Oxidoreductase"/>
</dbReference>
<gene>
    <name evidence="2" type="ORF">CH360_13925</name>
    <name evidence="3" type="ORF">CH373_15465</name>
</gene>
<evidence type="ECO:0000313" key="5">
    <source>
        <dbReference type="Proteomes" id="UP000231990"/>
    </source>
</evidence>
<protein>
    <submittedName>
        <fullName evidence="3">Nucleoside-diphosphate sugar epimerase</fullName>
    </submittedName>
</protein>
<evidence type="ECO:0000259" key="1">
    <source>
        <dbReference type="Pfam" id="PF05368"/>
    </source>
</evidence>
<name>A0A2M9ZJA1_9LEPT</name>
<keyword evidence="4" id="KW-1185">Reference proteome</keyword>
<dbReference type="PANTHER" id="PTHR43162">
    <property type="match status" value="1"/>
</dbReference>
<dbReference type="PANTHER" id="PTHR43162:SF1">
    <property type="entry name" value="PRESTALK A DIFFERENTIATION PROTEIN A"/>
    <property type="match status" value="1"/>
</dbReference>
<comment type="caution">
    <text evidence="3">The sequence shown here is derived from an EMBL/GenBank/DDBJ whole genome shotgun (WGS) entry which is preliminary data.</text>
</comment>
<evidence type="ECO:0000313" key="4">
    <source>
        <dbReference type="Proteomes" id="UP000231962"/>
    </source>
</evidence>
<dbReference type="Gene3D" id="3.90.25.10">
    <property type="entry name" value="UDP-galactose 4-epimerase, domain 1"/>
    <property type="match status" value="1"/>
</dbReference>
<dbReference type="Proteomes" id="UP000231962">
    <property type="component" value="Unassembled WGS sequence"/>
</dbReference>
<dbReference type="EMBL" id="NPDZ01000012">
    <property type="protein sequence ID" value="PJZ72147.1"/>
    <property type="molecule type" value="Genomic_DNA"/>
</dbReference>
<organism evidence="3 5">
    <name type="scientific">Leptospira perolatii</name>
    <dbReference type="NCBI Taxonomy" id="2023191"/>
    <lineage>
        <taxon>Bacteria</taxon>
        <taxon>Pseudomonadati</taxon>
        <taxon>Spirochaetota</taxon>
        <taxon>Spirochaetia</taxon>
        <taxon>Leptospirales</taxon>
        <taxon>Leptospiraceae</taxon>
        <taxon>Leptospira</taxon>
    </lineage>
</organism>
<dbReference type="Gene3D" id="3.40.50.720">
    <property type="entry name" value="NAD(P)-binding Rossmann-like Domain"/>
    <property type="match status" value="1"/>
</dbReference>
<reference evidence="4 5" key="1">
    <citation type="submission" date="2017-07" db="EMBL/GenBank/DDBJ databases">
        <title>Leptospira spp. isolated from tropical soils.</title>
        <authorList>
            <person name="Thibeaux R."/>
            <person name="Iraola G."/>
            <person name="Ferres I."/>
            <person name="Bierque E."/>
            <person name="Girault D."/>
            <person name="Soupe-Gilbert M.-E."/>
            <person name="Picardeau M."/>
            <person name="Goarant C."/>
        </authorList>
    </citation>
    <scope>NUCLEOTIDE SEQUENCE [LARGE SCALE GENOMIC DNA]</scope>
    <source>
        <strain evidence="3 5">FH1-B-B1</strain>
        <strain evidence="2 4">FH1-B-C1</strain>
    </source>
</reference>
<dbReference type="RefSeq" id="WP_100714669.1">
    <property type="nucleotide sequence ID" value="NZ_NPDY01000015.1"/>
</dbReference>
<dbReference type="EMBL" id="NPDY01000015">
    <property type="protein sequence ID" value="PJZ68816.1"/>
    <property type="molecule type" value="Genomic_DNA"/>
</dbReference>
<dbReference type="OrthoDB" id="339107at2"/>
<dbReference type="SUPFAM" id="SSF51735">
    <property type="entry name" value="NAD(P)-binding Rossmann-fold domains"/>
    <property type="match status" value="1"/>
</dbReference>